<evidence type="ECO:0000313" key="3">
    <source>
        <dbReference type="EMBL" id="KAE9619412.1"/>
    </source>
</evidence>
<organism evidence="3 4">
    <name type="scientific">Lupinus albus</name>
    <name type="common">White lupine</name>
    <name type="synonym">Lupinus termis</name>
    <dbReference type="NCBI Taxonomy" id="3870"/>
    <lineage>
        <taxon>Eukaryota</taxon>
        <taxon>Viridiplantae</taxon>
        <taxon>Streptophyta</taxon>
        <taxon>Embryophyta</taxon>
        <taxon>Tracheophyta</taxon>
        <taxon>Spermatophyta</taxon>
        <taxon>Magnoliopsida</taxon>
        <taxon>eudicotyledons</taxon>
        <taxon>Gunneridae</taxon>
        <taxon>Pentapetalae</taxon>
        <taxon>rosids</taxon>
        <taxon>fabids</taxon>
        <taxon>Fabales</taxon>
        <taxon>Fabaceae</taxon>
        <taxon>Papilionoideae</taxon>
        <taxon>50 kb inversion clade</taxon>
        <taxon>genistoids sensu lato</taxon>
        <taxon>core genistoids</taxon>
        <taxon>Genisteae</taxon>
        <taxon>Lupinus</taxon>
    </lineage>
</organism>
<comment type="caution">
    <text evidence="3">The sequence shown here is derived from an EMBL/GenBank/DDBJ whole genome shotgun (WGS) entry which is preliminary data.</text>
</comment>
<name>A0A6A4R1C7_LUPAL</name>
<proteinExistence type="predicted"/>
<keyword evidence="1" id="KW-1133">Transmembrane helix</keyword>
<dbReference type="EMBL" id="WOCE01000002">
    <property type="protein sequence ID" value="KAE9619412.1"/>
    <property type="molecule type" value="Genomic_DNA"/>
</dbReference>
<feature type="transmembrane region" description="Helical" evidence="1">
    <location>
        <begin position="44"/>
        <end position="65"/>
    </location>
</feature>
<protein>
    <submittedName>
        <fullName evidence="3">Uncharacterized protein</fullName>
    </submittedName>
</protein>
<evidence type="ECO:0000256" key="1">
    <source>
        <dbReference type="SAM" id="Phobius"/>
    </source>
</evidence>
<keyword evidence="1" id="KW-0472">Membrane</keyword>
<sequence>MERERKSWPHHTSPKLWPLGFDTSTRCCSKIGEGKRDGGEGNHLRFASIAAVVTAASSISIAAAVPESKDGEV</sequence>
<dbReference type="EMBL" id="WOCE01000007">
    <property type="protein sequence ID" value="KAE9609900.1"/>
    <property type="molecule type" value="Genomic_DNA"/>
</dbReference>
<keyword evidence="4" id="KW-1185">Reference proteome</keyword>
<dbReference type="Proteomes" id="UP000447434">
    <property type="component" value="Chromosome 7"/>
</dbReference>
<dbReference type="AlphaFoldDB" id="A0A6A4R1C7"/>
<reference evidence="3" key="2">
    <citation type="journal article" date="2020" name="Nat. Commun.">
        <title>High-quality genome sequence of white lupin provides insight into soil exploration and seed quality.</title>
        <authorList>
            <person name="Hufnagel B."/>
            <person name="Marques A."/>
            <person name="Soriano A."/>
            <person name="Marques L."/>
            <person name="Divol F."/>
            <person name="Doumas P."/>
            <person name="Sallet E."/>
            <person name="Mancinotti D."/>
            <person name="Carrere S."/>
            <person name="Marande W."/>
            <person name="Arribat S."/>
            <person name="Keller J."/>
            <person name="Huneau C."/>
            <person name="Blein T."/>
            <person name="Aime D."/>
            <person name="Laguerre M."/>
            <person name="Taylor J."/>
            <person name="Schubert V."/>
            <person name="Nelson M."/>
            <person name="Geu-Flores F."/>
            <person name="Crespi M."/>
            <person name="Gallardo K."/>
            <person name="Delaux P.M."/>
            <person name="Salse J."/>
            <person name="Berges H."/>
            <person name="Guyot R."/>
            <person name="Gouzy J."/>
            <person name="Peret B."/>
        </authorList>
    </citation>
    <scope>NUCLEOTIDE SEQUENCE</scope>
    <source>
        <tissue evidence="3">Leaves</tissue>
    </source>
</reference>
<evidence type="ECO:0000313" key="2">
    <source>
        <dbReference type="EMBL" id="KAE9609900.1"/>
    </source>
</evidence>
<gene>
    <name evidence="3" type="ORF">Lalb_Chr02g0152841</name>
    <name evidence="2" type="ORF">Lalb_Chr07g0180931</name>
</gene>
<accession>A0A6A4R1C7</accession>
<evidence type="ECO:0000313" key="4">
    <source>
        <dbReference type="Proteomes" id="UP000447434"/>
    </source>
</evidence>
<reference evidence="4" key="1">
    <citation type="journal article" date="2020" name="Nat. Commun.">
        <title>Genome sequence of the cluster root forming white lupin.</title>
        <authorList>
            <person name="Hufnagel B."/>
            <person name="Marques A."/>
            <person name="Soriano A."/>
            <person name="Marques L."/>
            <person name="Divol F."/>
            <person name="Doumas P."/>
            <person name="Sallet E."/>
            <person name="Mancinotti D."/>
            <person name="Carrere S."/>
            <person name="Marande W."/>
            <person name="Arribat S."/>
            <person name="Keller J."/>
            <person name="Huneau C."/>
            <person name="Blein T."/>
            <person name="Aime D."/>
            <person name="Laguerre M."/>
            <person name="Taylor J."/>
            <person name="Schubert V."/>
            <person name="Nelson M."/>
            <person name="Geu-Flores F."/>
            <person name="Crespi M."/>
            <person name="Gallardo-Guerrero K."/>
            <person name="Delaux P.-M."/>
            <person name="Salse J."/>
            <person name="Berges H."/>
            <person name="Guyot R."/>
            <person name="Gouzy J."/>
            <person name="Peret B."/>
        </authorList>
    </citation>
    <scope>NUCLEOTIDE SEQUENCE [LARGE SCALE GENOMIC DNA]</scope>
    <source>
        <strain evidence="4">cv. Amiga</strain>
    </source>
</reference>
<dbReference type="Proteomes" id="UP000447434">
    <property type="component" value="Chromosome 2"/>
</dbReference>
<keyword evidence="1" id="KW-0812">Transmembrane</keyword>